<accession>A0ABP9YD16</accession>
<dbReference type="EMBL" id="BAABUJ010000039">
    <property type="protein sequence ID" value="GAA5804859.1"/>
    <property type="molecule type" value="Genomic_DNA"/>
</dbReference>
<evidence type="ECO:0008006" key="4">
    <source>
        <dbReference type="Google" id="ProtNLM"/>
    </source>
</evidence>
<sequence length="422" mass="46037">MAVGKLNVTPVTVRGVPTSNDARLFVGCYVQETEKHRTHTESGSEPSWKNCLSCNVTEGNNFLHVELVNENPSNGGIIATTKVPLNSVYQQGTESKWVQLHSSSGQAMGEVKLDLSFSGTNSVSSVSSSFGGMNLTGGEHVSYSQTTTHSQTTAHGQSDSRSSSYSSLGPANPIPSNYGSGNPPPFTPQAAVSYPEKSGGMPGSGMPGSGMPGAGMPAGGLVGGKKIENLDKNEFEEAKEKGAIPSWMKYGGGVLAGAAAIGLTAWGAHELKDRYDDKNEEEERLNQQQQQQKPSQPQGNSPYKIENQQGQQQGQQQQQQQQQQTQHKAQEQTHYPTPPQQQQHFSAEKKEDKKCEKKSEKKHDDKKSEKKEHKKEKKDKKDKKHKKNGSDSSSSDSDSDSSDDERKGKKDKHHKKRDSDWK</sequence>
<dbReference type="PANTHER" id="PTHR47052:SF3">
    <property type="entry name" value="INGRESSION PROTEIN 1"/>
    <property type="match status" value="1"/>
</dbReference>
<feature type="region of interest" description="Disordered" evidence="1">
    <location>
        <begin position="273"/>
        <end position="422"/>
    </location>
</feature>
<protein>
    <recommendedName>
        <fullName evidence="4">C2 domain-containing protein</fullName>
    </recommendedName>
</protein>
<proteinExistence type="predicted"/>
<feature type="compositionally biased region" description="Low complexity" evidence="1">
    <location>
        <begin position="140"/>
        <end position="167"/>
    </location>
</feature>
<dbReference type="SUPFAM" id="SSF49562">
    <property type="entry name" value="C2 domain (Calcium/lipid-binding domain, CaLB)"/>
    <property type="match status" value="1"/>
</dbReference>
<evidence type="ECO:0000256" key="1">
    <source>
        <dbReference type="SAM" id="MobiDB-lite"/>
    </source>
</evidence>
<reference evidence="2 3" key="1">
    <citation type="submission" date="2024-04" db="EMBL/GenBank/DDBJ databases">
        <title>genome sequences of Mucor flavus KT1a and Helicostylum pulchrum KT1b strains isolation_sourced from the surface of a dry-aged beef.</title>
        <authorList>
            <person name="Toyotome T."/>
            <person name="Hosono M."/>
            <person name="Torimaru M."/>
            <person name="Fukuda K."/>
            <person name="Mikami N."/>
        </authorList>
    </citation>
    <scope>NUCLEOTIDE SEQUENCE [LARGE SCALE GENOMIC DNA]</scope>
    <source>
        <strain evidence="2 3">KT1b</strain>
    </source>
</reference>
<comment type="caution">
    <text evidence="2">The sequence shown here is derived from an EMBL/GenBank/DDBJ whole genome shotgun (WGS) entry which is preliminary data.</text>
</comment>
<dbReference type="InterPro" id="IPR052981">
    <property type="entry name" value="Ingression_C2_domain"/>
</dbReference>
<feature type="compositionally biased region" description="Basic residues" evidence="1">
    <location>
        <begin position="372"/>
        <end position="387"/>
    </location>
</feature>
<dbReference type="InterPro" id="IPR035892">
    <property type="entry name" value="C2_domain_sf"/>
</dbReference>
<gene>
    <name evidence="2" type="ORF">HPULCUR_010367</name>
</gene>
<name>A0ABP9YD16_9FUNG</name>
<feature type="compositionally biased region" description="Basic and acidic residues" evidence="1">
    <location>
        <begin position="346"/>
        <end position="371"/>
    </location>
</feature>
<feature type="region of interest" description="Disordered" evidence="1">
    <location>
        <begin position="140"/>
        <end position="225"/>
    </location>
</feature>
<feature type="compositionally biased region" description="Gly residues" evidence="1">
    <location>
        <begin position="200"/>
        <end position="223"/>
    </location>
</feature>
<evidence type="ECO:0000313" key="3">
    <source>
        <dbReference type="Proteomes" id="UP001476247"/>
    </source>
</evidence>
<evidence type="ECO:0000313" key="2">
    <source>
        <dbReference type="EMBL" id="GAA5804859.1"/>
    </source>
</evidence>
<feature type="compositionally biased region" description="Low complexity" evidence="1">
    <location>
        <begin position="308"/>
        <end position="344"/>
    </location>
</feature>
<feature type="compositionally biased region" description="Low complexity" evidence="1">
    <location>
        <begin position="287"/>
        <end position="298"/>
    </location>
</feature>
<dbReference type="Gene3D" id="2.60.40.150">
    <property type="entry name" value="C2 domain"/>
    <property type="match status" value="1"/>
</dbReference>
<organism evidence="2 3">
    <name type="scientific">Helicostylum pulchrum</name>
    <dbReference type="NCBI Taxonomy" id="562976"/>
    <lineage>
        <taxon>Eukaryota</taxon>
        <taxon>Fungi</taxon>
        <taxon>Fungi incertae sedis</taxon>
        <taxon>Mucoromycota</taxon>
        <taxon>Mucoromycotina</taxon>
        <taxon>Mucoromycetes</taxon>
        <taxon>Mucorales</taxon>
        <taxon>Mucorineae</taxon>
        <taxon>Mucoraceae</taxon>
        <taxon>Helicostylum</taxon>
    </lineage>
</organism>
<dbReference type="Proteomes" id="UP001476247">
    <property type="component" value="Unassembled WGS sequence"/>
</dbReference>
<keyword evidence="3" id="KW-1185">Reference proteome</keyword>
<dbReference type="PANTHER" id="PTHR47052">
    <property type="entry name" value="CONSERVED SERINE PROLINE-RICH PROTEIN (AFU_ORTHOLOGUE AFUA_2G01790)"/>
    <property type="match status" value="1"/>
</dbReference>